<organism evidence="2 3">
    <name type="scientific">Phocaeicola vulgatus str. 3775 SL</name>
    <name type="common">B</name>
    <name type="synonym">iv</name>
    <dbReference type="NCBI Taxonomy" id="1339350"/>
    <lineage>
        <taxon>Bacteria</taxon>
        <taxon>Pseudomonadati</taxon>
        <taxon>Bacteroidota</taxon>
        <taxon>Bacteroidia</taxon>
        <taxon>Bacteroidales</taxon>
        <taxon>Bacteroidaceae</taxon>
        <taxon>Phocaeicola</taxon>
    </lineage>
</organism>
<gene>
    <name evidence="2" type="ORF">M097_3929</name>
</gene>
<reference evidence="2 3" key="1">
    <citation type="submission" date="2014-04" db="EMBL/GenBank/DDBJ databases">
        <authorList>
            <person name="Sears C."/>
            <person name="Carroll K."/>
            <person name="Sack B.R."/>
            <person name="Qadri F."/>
            <person name="Myers L.L."/>
            <person name="Chung G.-T."/>
            <person name="Escheverria P."/>
            <person name="Fraser C.M."/>
            <person name="Sadzewicz L."/>
            <person name="Shefchek K.A."/>
            <person name="Tallon L."/>
            <person name="Das S.P."/>
            <person name="Daugherty S."/>
            <person name="Mongodin E.F."/>
        </authorList>
    </citation>
    <scope>NUCLEOTIDE SEQUENCE [LARGE SCALE GENOMIC DNA]</scope>
    <source>
        <strain evidence="3">3775 SL(B) 10 (iv)</strain>
    </source>
</reference>
<protein>
    <recommendedName>
        <fullName evidence="4">Transposase</fullName>
    </recommendedName>
</protein>
<feature type="region of interest" description="Disordered" evidence="1">
    <location>
        <begin position="620"/>
        <end position="665"/>
    </location>
</feature>
<dbReference type="AlphaFoldDB" id="A0A078R145"/>
<evidence type="ECO:0008006" key="4">
    <source>
        <dbReference type="Google" id="ProtNLM"/>
    </source>
</evidence>
<dbReference type="EMBL" id="JNHI01000029">
    <property type="protein sequence ID" value="KDS27572.1"/>
    <property type="molecule type" value="Genomic_DNA"/>
</dbReference>
<evidence type="ECO:0000313" key="2">
    <source>
        <dbReference type="EMBL" id="KDS27572.1"/>
    </source>
</evidence>
<dbReference type="GeneID" id="93557811"/>
<accession>A0A078R145</accession>
<evidence type="ECO:0000313" key="3">
    <source>
        <dbReference type="Proteomes" id="UP000028134"/>
    </source>
</evidence>
<dbReference type="RefSeq" id="WP_005798315.1">
    <property type="nucleotide sequence ID" value="NZ_JNHI01000029.1"/>
</dbReference>
<comment type="caution">
    <text evidence="2">The sequence shown here is derived from an EMBL/GenBank/DDBJ whole genome shotgun (WGS) entry which is preliminary data.</text>
</comment>
<dbReference type="PATRIC" id="fig|1339350.3.peg.3743"/>
<name>A0A078R145_PHOVU</name>
<dbReference type="Proteomes" id="UP000028134">
    <property type="component" value="Unassembled WGS sequence"/>
</dbReference>
<evidence type="ECO:0000256" key="1">
    <source>
        <dbReference type="SAM" id="MobiDB-lite"/>
    </source>
</evidence>
<feature type="compositionally biased region" description="Acidic residues" evidence="1">
    <location>
        <begin position="632"/>
        <end position="662"/>
    </location>
</feature>
<sequence>MLVYYGNIQCISARELIDGGYITESCYRNWVNRGRIKVVRRGGGAAGNCALVALNSLPTECLERVKEDNPGGTEQALRHWILSNYVLDQAAVAYFLDWASHSSSNRATDELARKYAVNASVLNTCIKLYNRSNDYRKLMGEKYNWDMMATTIETLREDFGHDLPASTLRFRKKVNEYKQYGYECLITGKFGNQNKRKVTHMDERLVMSLKVLPNQPYGSDVHEMYLSFVCGELEVWDLETGEIFNPENFTDKNGEPKELSESTIRNILNNPASQLLIEKALRGRMEFYHEQMPHMHRHGGKFSLSQITMDDVDLPRRMKGGEYVHAYYAYDVVSQCRIGLAYGRDKDDALVVDCFRDMFRLIERNGWGIPAGIEVEQHLMSKYKEGFLKAGEVFKFVHFCAPQNSQEKYAEALNGAFKTTIAHKNHEAIGRWHNKGARRVDQKKVSDSSNHTWEDRKYYTFEELVADDRRDCEEWNNTLHPNQKKYPGMTRWDVLVAKINPTLRPLDKLTLSRYIGEKVDTSIRRNSTVRVANADWWLSGPEVLEQLEPNNRKVTAYYLPDEEGKPTDVFLYQNDRYLDKVRPVVTYNRVMAEQTEEDRVAYTEQNKVLSHFSKYLNDHAIGKVGTGTPDQPTDDPEEELELPPVELSDDLPAELSADPESDYEWHSGISEAMRAISDM</sequence>
<proteinExistence type="predicted"/>